<sequence length="250" mass="28534">MAPSASDFEGQDALFEKDAAKGVPPELARATMRMEFPPSYVVVGAYRLLSDRKLLKPAWDKCRHAARRGAIAGGIWAFLTFGIQRKFIEVFLRNSPRITGLSHETIFGYRVPFNVHTYAAVLFVGSQVTNIMRFFLRKNLAIVRDRAWAYTVESRGKGPEFWQPYVEEWDHPPRPDVDQTIFDRILASYFGRTVIKQAFGFAAALLEGLPIIGLVFMVSNRVGAAMWAHDLEKRQHYAAKEQLKRPERKE</sequence>
<evidence type="ECO:0000256" key="1">
    <source>
        <dbReference type="SAM" id="Phobius"/>
    </source>
</evidence>
<dbReference type="PANTHER" id="PTHR34292">
    <property type="entry name" value="OUTER SPORE WALL PROTEIN LDS1"/>
    <property type="match status" value="1"/>
</dbReference>
<dbReference type="EMBL" id="JANIEX010000074">
    <property type="protein sequence ID" value="KAJ3574274.1"/>
    <property type="molecule type" value="Genomic_DNA"/>
</dbReference>
<evidence type="ECO:0000313" key="2">
    <source>
        <dbReference type="EMBL" id="KAJ3574274.1"/>
    </source>
</evidence>
<dbReference type="PANTHER" id="PTHR34292:SF2">
    <property type="entry name" value="OUTER SPORE WALL PROTEIN LDS1"/>
    <property type="match status" value="1"/>
</dbReference>
<keyword evidence="3" id="KW-1185">Reference proteome</keyword>
<dbReference type="AlphaFoldDB" id="A0AAD5W2C4"/>
<dbReference type="InterPro" id="IPR052786">
    <property type="entry name" value="Spore_wall_assembly"/>
</dbReference>
<keyword evidence="1" id="KW-1133">Transmembrane helix</keyword>
<proteinExistence type="predicted"/>
<name>A0AAD5W2C4_9AGAR</name>
<accession>A0AAD5W2C4</accession>
<keyword evidence="1" id="KW-0472">Membrane</keyword>
<evidence type="ECO:0000313" key="3">
    <source>
        <dbReference type="Proteomes" id="UP001213000"/>
    </source>
</evidence>
<keyword evidence="1" id="KW-0812">Transmembrane</keyword>
<reference evidence="2" key="1">
    <citation type="submission" date="2022-07" db="EMBL/GenBank/DDBJ databases">
        <title>Genome Sequence of Leucocoprinus birnbaumii.</title>
        <authorList>
            <person name="Buettner E."/>
        </authorList>
    </citation>
    <scope>NUCLEOTIDE SEQUENCE</scope>
    <source>
        <strain evidence="2">VT141</strain>
    </source>
</reference>
<protein>
    <submittedName>
        <fullName evidence="2">Uncharacterized protein</fullName>
    </submittedName>
</protein>
<organism evidence="2 3">
    <name type="scientific">Leucocoprinus birnbaumii</name>
    <dbReference type="NCBI Taxonomy" id="56174"/>
    <lineage>
        <taxon>Eukaryota</taxon>
        <taxon>Fungi</taxon>
        <taxon>Dikarya</taxon>
        <taxon>Basidiomycota</taxon>
        <taxon>Agaricomycotina</taxon>
        <taxon>Agaricomycetes</taxon>
        <taxon>Agaricomycetidae</taxon>
        <taxon>Agaricales</taxon>
        <taxon>Agaricineae</taxon>
        <taxon>Agaricaceae</taxon>
        <taxon>Leucocoprinus</taxon>
    </lineage>
</organism>
<comment type="caution">
    <text evidence="2">The sequence shown here is derived from an EMBL/GenBank/DDBJ whole genome shotgun (WGS) entry which is preliminary data.</text>
</comment>
<gene>
    <name evidence="2" type="ORF">NP233_g1870</name>
</gene>
<feature type="transmembrane region" description="Helical" evidence="1">
    <location>
        <begin position="198"/>
        <end position="218"/>
    </location>
</feature>
<dbReference type="Proteomes" id="UP001213000">
    <property type="component" value="Unassembled WGS sequence"/>
</dbReference>